<protein>
    <submittedName>
        <fullName evidence="1">Uncharacterized protein</fullName>
    </submittedName>
</protein>
<reference evidence="1 2" key="1">
    <citation type="journal article" date="2022" name="bioRxiv">
        <title>Genomics of Preaxostyla Flagellates Illuminates Evolutionary Transitions and the Path Towards Mitochondrial Loss.</title>
        <authorList>
            <person name="Novak L.V.F."/>
            <person name="Treitli S.C."/>
            <person name="Pyrih J."/>
            <person name="Halakuc P."/>
            <person name="Pipaliya S.V."/>
            <person name="Vacek V."/>
            <person name="Brzon O."/>
            <person name="Soukal P."/>
            <person name="Eme L."/>
            <person name="Dacks J.B."/>
            <person name="Karnkowska A."/>
            <person name="Elias M."/>
            <person name="Hampl V."/>
        </authorList>
    </citation>
    <scope>NUCLEOTIDE SEQUENCE [LARGE SCALE GENOMIC DNA]</scope>
    <source>
        <strain evidence="1">NAU3</strain>
        <tissue evidence="1">Gut</tissue>
    </source>
</reference>
<accession>A0ABQ9XY24</accession>
<evidence type="ECO:0000313" key="1">
    <source>
        <dbReference type="EMBL" id="KAK2956338.1"/>
    </source>
</evidence>
<dbReference type="Proteomes" id="UP001281761">
    <property type="component" value="Unassembled WGS sequence"/>
</dbReference>
<sequence>MFSSKAHHTLVKADLIPQLIVTLNPQSVSLAETEEIHTCLLQIITDTFWLLAPESLQKLEIEESSEQQNVHETVLKQILAPSEQDIRHLCVHRYSRSDC</sequence>
<comment type="caution">
    <text evidence="1">The sequence shown here is derived from an EMBL/GenBank/DDBJ whole genome shotgun (WGS) entry which is preliminary data.</text>
</comment>
<evidence type="ECO:0000313" key="2">
    <source>
        <dbReference type="Proteomes" id="UP001281761"/>
    </source>
</evidence>
<organism evidence="1 2">
    <name type="scientific">Blattamonas nauphoetae</name>
    <dbReference type="NCBI Taxonomy" id="2049346"/>
    <lineage>
        <taxon>Eukaryota</taxon>
        <taxon>Metamonada</taxon>
        <taxon>Preaxostyla</taxon>
        <taxon>Oxymonadida</taxon>
        <taxon>Blattamonas</taxon>
    </lineage>
</organism>
<proteinExistence type="predicted"/>
<dbReference type="EMBL" id="JARBJD010000057">
    <property type="protein sequence ID" value="KAK2956338.1"/>
    <property type="molecule type" value="Genomic_DNA"/>
</dbReference>
<gene>
    <name evidence="1" type="ORF">BLNAU_8705</name>
</gene>
<keyword evidence="2" id="KW-1185">Reference proteome</keyword>
<name>A0ABQ9XY24_9EUKA</name>